<keyword evidence="2" id="KW-1185">Reference proteome</keyword>
<evidence type="ECO:0000313" key="2">
    <source>
        <dbReference type="Proteomes" id="UP001056120"/>
    </source>
</evidence>
<organism evidence="1 2">
    <name type="scientific">Smallanthus sonchifolius</name>
    <dbReference type="NCBI Taxonomy" id="185202"/>
    <lineage>
        <taxon>Eukaryota</taxon>
        <taxon>Viridiplantae</taxon>
        <taxon>Streptophyta</taxon>
        <taxon>Embryophyta</taxon>
        <taxon>Tracheophyta</taxon>
        <taxon>Spermatophyta</taxon>
        <taxon>Magnoliopsida</taxon>
        <taxon>eudicotyledons</taxon>
        <taxon>Gunneridae</taxon>
        <taxon>Pentapetalae</taxon>
        <taxon>asterids</taxon>
        <taxon>campanulids</taxon>
        <taxon>Asterales</taxon>
        <taxon>Asteraceae</taxon>
        <taxon>Asteroideae</taxon>
        <taxon>Heliantheae alliance</taxon>
        <taxon>Millerieae</taxon>
        <taxon>Smallanthus</taxon>
    </lineage>
</organism>
<reference evidence="1 2" key="2">
    <citation type="journal article" date="2022" name="Mol. Ecol. Resour.">
        <title>The genomes of chicory, endive, great burdock and yacon provide insights into Asteraceae paleo-polyploidization history and plant inulin production.</title>
        <authorList>
            <person name="Fan W."/>
            <person name="Wang S."/>
            <person name="Wang H."/>
            <person name="Wang A."/>
            <person name="Jiang F."/>
            <person name="Liu H."/>
            <person name="Zhao H."/>
            <person name="Xu D."/>
            <person name="Zhang Y."/>
        </authorList>
    </citation>
    <scope>NUCLEOTIDE SEQUENCE [LARGE SCALE GENOMIC DNA]</scope>
    <source>
        <strain evidence="2">cv. Yunnan</strain>
        <tissue evidence="1">Leaves</tissue>
    </source>
</reference>
<protein>
    <submittedName>
        <fullName evidence="1">Uncharacterized protein</fullName>
    </submittedName>
</protein>
<proteinExistence type="predicted"/>
<dbReference type="Proteomes" id="UP001056120">
    <property type="component" value="Linkage Group LG01"/>
</dbReference>
<accession>A0ACB9K2F0</accession>
<dbReference type="EMBL" id="CM042018">
    <property type="protein sequence ID" value="KAI3826413.1"/>
    <property type="molecule type" value="Genomic_DNA"/>
</dbReference>
<comment type="caution">
    <text evidence="1">The sequence shown here is derived from an EMBL/GenBank/DDBJ whole genome shotgun (WGS) entry which is preliminary data.</text>
</comment>
<name>A0ACB9K2F0_9ASTR</name>
<reference evidence="2" key="1">
    <citation type="journal article" date="2022" name="Mol. Ecol. Resour.">
        <title>The genomes of chicory, endive, great burdock and yacon provide insights into Asteraceae palaeo-polyploidization history and plant inulin production.</title>
        <authorList>
            <person name="Fan W."/>
            <person name="Wang S."/>
            <person name="Wang H."/>
            <person name="Wang A."/>
            <person name="Jiang F."/>
            <person name="Liu H."/>
            <person name="Zhao H."/>
            <person name="Xu D."/>
            <person name="Zhang Y."/>
        </authorList>
    </citation>
    <scope>NUCLEOTIDE SEQUENCE [LARGE SCALE GENOMIC DNA]</scope>
    <source>
        <strain evidence="2">cv. Yunnan</strain>
    </source>
</reference>
<gene>
    <name evidence="1" type="ORF">L1987_00461</name>
</gene>
<evidence type="ECO:0000313" key="1">
    <source>
        <dbReference type="EMBL" id="KAI3826413.1"/>
    </source>
</evidence>
<sequence>MKKSVRPIFSVVFLLAAAATLCFRIMVSGGGGGLELVYRSNVLAEQKPAPVFNDTLLRFAAVDLAEVSLRQDVEHLVDGNFRELTSGRRRSFLWSGRYRIDIRARSARGVPVQLRSPEFYRLWLDFRRYLQTWWRNHRFQPDVMSDLVNIANVDRGLKYKTCAVVGNSGILLKTDFGSVIDSHEFVIRLNNARIRGFETNVGSKTSLSFVNSNILHLCARRESCFCHPYGEKVAIMMYMCQMVHFLDYVVCNTSHKAPLLVTDPRFDILCARIMKYYSASRFVKQTGKPLEEWAGSHDGSSFHYSSGMQAVMLALGICEKVSIFGFGKSDSAKHHYHTNQKGELHLHDYEAEYDLYRDLVERPEAVPFISDKFKFPPVVIHR</sequence>